<protein>
    <submittedName>
        <fullName evidence="1">Uncharacterized protein</fullName>
    </submittedName>
</protein>
<dbReference type="AlphaFoldDB" id="A0A3D9H3E8"/>
<dbReference type="Proteomes" id="UP000256845">
    <property type="component" value="Unassembled WGS sequence"/>
</dbReference>
<dbReference type="EMBL" id="QRDW01000020">
    <property type="protein sequence ID" value="RED43731.1"/>
    <property type="molecule type" value="Genomic_DNA"/>
</dbReference>
<organism evidence="1 2">
    <name type="scientific">Aestuariispira insulae</name>
    <dbReference type="NCBI Taxonomy" id="1461337"/>
    <lineage>
        <taxon>Bacteria</taxon>
        <taxon>Pseudomonadati</taxon>
        <taxon>Pseudomonadota</taxon>
        <taxon>Alphaproteobacteria</taxon>
        <taxon>Rhodospirillales</taxon>
        <taxon>Kiloniellaceae</taxon>
        <taxon>Aestuariispira</taxon>
    </lineage>
</organism>
<dbReference type="RefSeq" id="WP_115939546.1">
    <property type="nucleotide sequence ID" value="NZ_QRDW01000020.1"/>
</dbReference>
<name>A0A3D9H3E8_9PROT</name>
<sequence length="217" mass="23419">MNLSGDLRSYYAERPDLFRSVLAFNCMPAAYAMPERAAHICGMETDHFVQLLRKEGGVAALSRRLIALLPGLASVDFDFRPPLSRLALRSAGEMMRVFKVAGLILARSKLASLLDGASLRQLANESGVGIEDIAHALQSGEQSDALEAFGSVENLSLAQIVSDCFSAWMIAQSAAIRDRAVLKFHESEQPVSCSHFRQSLLAVELAAGSLGMGYDDG</sequence>
<evidence type="ECO:0000313" key="1">
    <source>
        <dbReference type="EMBL" id="RED43731.1"/>
    </source>
</evidence>
<comment type="caution">
    <text evidence="1">The sequence shown here is derived from an EMBL/GenBank/DDBJ whole genome shotgun (WGS) entry which is preliminary data.</text>
</comment>
<accession>A0A3D9H3E8</accession>
<keyword evidence="2" id="KW-1185">Reference proteome</keyword>
<reference evidence="1 2" key="1">
    <citation type="submission" date="2018-07" db="EMBL/GenBank/DDBJ databases">
        <title>Genomic Encyclopedia of Type Strains, Phase III (KMG-III): the genomes of soil and plant-associated and newly described type strains.</title>
        <authorList>
            <person name="Whitman W."/>
        </authorList>
    </citation>
    <scope>NUCLEOTIDE SEQUENCE [LARGE SCALE GENOMIC DNA]</scope>
    <source>
        <strain evidence="1 2">CECT 8488</strain>
    </source>
</reference>
<proteinExistence type="predicted"/>
<gene>
    <name evidence="1" type="ORF">DFP90_12015</name>
</gene>
<evidence type="ECO:0000313" key="2">
    <source>
        <dbReference type="Proteomes" id="UP000256845"/>
    </source>
</evidence>